<reference evidence="2 3" key="2">
    <citation type="journal article" date="2019" name="Science, e1252229">
        <title>Invertible promoters mediate bacterial phase variation, antibiotic resistance, and host adaptation in the gut.</title>
        <authorList>
            <person name="Jiang X."/>
            <person name="Hall A.B."/>
            <person name="Arthur T.D."/>
            <person name="Plichta D.R."/>
            <person name="Covington C.T."/>
            <person name="Poyet M."/>
            <person name="Crothers J."/>
            <person name="Moses P.L."/>
            <person name="Tolonen A.C."/>
            <person name="Vlamakis H."/>
            <person name="Alm E.J."/>
            <person name="Xavier R.J."/>
        </authorList>
    </citation>
    <scope>NUCLEOTIDE SEQUENCE [LARGE SCALE GENOMIC DNA]</scope>
    <source>
        <strain evidence="2">Bj_0095</strain>
        <strain evidence="3">bj_0095</strain>
    </source>
</reference>
<proteinExistence type="predicted"/>
<dbReference type="AlphaFoldDB" id="A0A4Q5GSM8"/>
<gene>
    <name evidence="2" type="ORF">EAJ03_15205</name>
    <name evidence="1" type="ORF">F2Z23_15405</name>
</gene>
<dbReference type="RefSeq" id="WP_130089119.1">
    <property type="nucleotide sequence ID" value="NZ_RCXL01000026.1"/>
</dbReference>
<accession>A0A4Q5GSM8</accession>
<reference evidence="1 4" key="1">
    <citation type="journal article" date="2019" name="Nat. Med.">
        <title>A library of human gut bacterial isolates paired with longitudinal multiomics data enables mechanistic microbiome research.</title>
        <authorList>
            <person name="Poyet M."/>
            <person name="Groussin M."/>
            <person name="Gibbons S.M."/>
            <person name="Avila-Pacheco J."/>
            <person name="Jiang X."/>
            <person name="Kearney S.M."/>
            <person name="Perrotta A.R."/>
            <person name="Berdy B."/>
            <person name="Zhao S."/>
            <person name="Lieberman T.D."/>
            <person name="Swanson P.K."/>
            <person name="Smith M."/>
            <person name="Roesemann S."/>
            <person name="Alexander J.E."/>
            <person name="Rich S.A."/>
            <person name="Livny J."/>
            <person name="Vlamakis H."/>
            <person name="Clish C."/>
            <person name="Bullock K."/>
            <person name="Deik A."/>
            <person name="Scott J."/>
            <person name="Pierce K.A."/>
            <person name="Xavier R.J."/>
            <person name="Alm E.J."/>
        </authorList>
    </citation>
    <scope>NUCLEOTIDE SEQUENCE [LARGE SCALE GENOMIC DNA]</scope>
    <source>
        <strain evidence="1 4">BIOML-A1</strain>
    </source>
</reference>
<dbReference type="Proteomes" id="UP000335496">
    <property type="component" value="Unassembled WGS sequence"/>
</dbReference>
<keyword evidence="4" id="KW-1185">Reference proteome</keyword>
<dbReference type="Gene3D" id="3.40.50.300">
    <property type="entry name" value="P-loop containing nucleotide triphosphate hydrolases"/>
    <property type="match status" value="1"/>
</dbReference>
<dbReference type="SUPFAM" id="SSF52540">
    <property type="entry name" value="P-loop containing nucleoside triphosphate hydrolases"/>
    <property type="match status" value="1"/>
</dbReference>
<protein>
    <submittedName>
        <fullName evidence="2">Uncharacterized protein</fullName>
    </submittedName>
</protein>
<name>A0A4Q5GSM8_9BACE</name>
<dbReference type="EMBL" id="RCXL01000026">
    <property type="protein sequence ID" value="RYT70682.1"/>
    <property type="molecule type" value="Genomic_DNA"/>
</dbReference>
<sequence length="266" mass="30840">MNMNKFNFITITGASGTGKTNLVQHYLKEHPCSTGFLDGARFHPSSKDLFKRLFSPEGISSFCSYEVLILDEVLIHPELRKSILEILEYRFECDRKTIIVEQKDTVFKQMDMPIIHAILQCSSFRLEELIKGAHFEAVYSILEAMLKIRSDRSLEFMLWRKCRSGWEATEQYFSLVPNLWNLMVTNAIFWPMVINSELKCLAMNEDGENMQSGFLEWKPAMEYLDAILQDESLPSDLKLELMQIKSWVAQDYSANYQLGLNFISSI</sequence>
<comment type="caution">
    <text evidence="2">The sequence shown here is derived from an EMBL/GenBank/DDBJ whole genome shotgun (WGS) entry which is preliminary data.</text>
</comment>
<evidence type="ECO:0000313" key="2">
    <source>
        <dbReference type="EMBL" id="RYT70682.1"/>
    </source>
</evidence>
<organism evidence="2 3">
    <name type="scientific">Bacteroides eggerthii</name>
    <dbReference type="NCBI Taxonomy" id="28111"/>
    <lineage>
        <taxon>Bacteria</taxon>
        <taxon>Pseudomonadati</taxon>
        <taxon>Bacteroidota</taxon>
        <taxon>Bacteroidia</taxon>
        <taxon>Bacteroidales</taxon>
        <taxon>Bacteroidaceae</taxon>
        <taxon>Bacteroides</taxon>
    </lineage>
</organism>
<evidence type="ECO:0000313" key="4">
    <source>
        <dbReference type="Proteomes" id="UP000335496"/>
    </source>
</evidence>
<dbReference type="EMBL" id="VVZX01000024">
    <property type="protein sequence ID" value="KAA5271412.1"/>
    <property type="molecule type" value="Genomic_DNA"/>
</dbReference>
<dbReference type="InterPro" id="IPR027417">
    <property type="entry name" value="P-loop_NTPase"/>
</dbReference>
<evidence type="ECO:0000313" key="1">
    <source>
        <dbReference type="EMBL" id="KAA5271412.1"/>
    </source>
</evidence>
<evidence type="ECO:0000313" key="3">
    <source>
        <dbReference type="Proteomes" id="UP000291917"/>
    </source>
</evidence>
<dbReference type="Proteomes" id="UP000291917">
    <property type="component" value="Unassembled WGS sequence"/>
</dbReference>